<comment type="caution">
    <text evidence="6">The sequence shown here is derived from an EMBL/GenBank/DDBJ whole genome shotgun (WGS) entry which is preliminary data.</text>
</comment>
<proteinExistence type="predicted"/>
<dbReference type="PRINTS" id="PR00455">
    <property type="entry name" value="HTHTETR"/>
</dbReference>
<dbReference type="GO" id="GO:0003700">
    <property type="term" value="F:DNA-binding transcription factor activity"/>
    <property type="evidence" value="ECO:0007669"/>
    <property type="project" value="TreeGrafter"/>
</dbReference>
<dbReference type="Gene3D" id="1.10.10.60">
    <property type="entry name" value="Homeodomain-like"/>
    <property type="match status" value="1"/>
</dbReference>
<keyword evidence="3" id="KW-0804">Transcription</keyword>
<keyword evidence="7" id="KW-1185">Reference proteome</keyword>
<dbReference type="Gene3D" id="1.10.357.10">
    <property type="entry name" value="Tetracycline Repressor, domain 2"/>
    <property type="match status" value="1"/>
</dbReference>
<reference evidence="6 7" key="1">
    <citation type="submission" date="2019-03" db="EMBL/GenBank/DDBJ databases">
        <title>Genomic Encyclopedia of Archaeal and Bacterial Type Strains, Phase II (KMG-II): from individual species to whole genera.</title>
        <authorList>
            <person name="Goeker M."/>
        </authorList>
    </citation>
    <scope>NUCLEOTIDE SEQUENCE [LARGE SCALE GENOMIC DNA]</scope>
    <source>
        <strain evidence="6 7">DSM 26433</strain>
    </source>
</reference>
<name>A0A4R1N234_9RHOB</name>
<dbReference type="InterPro" id="IPR050109">
    <property type="entry name" value="HTH-type_TetR-like_transc_reg"/>
</dbReference>
<evidence type="ECO:0000256" key="1">
    <source>
        <dbReference type="ARBA" id="ARBA00023015"/>
    </source>
</evidence>
<dbReference type="FunFam" id="1.10.10.60:FF:000141">
    <property type="entry name" value="TetR family transcriptional regulator"/>
    <property type="match status" value="1"/>
</dbReference>
<feature type="DNA-binding region" description="H-T-H motif" evidence="4">
    <location>
        <begin position="67"/>
        <end position="86"/>
    </location>
</feature>
<keyword evidence="1" id="KW-0805">Transcription regulation</keyword>
<dbReference type="SUPFAM" id="SSF46689">
    <property type="entry name" value="Homeodomain-like"/>
    <property type="match status" value="1"/>
</dbReference>
<evidence type="ECO:0000256" key="2">
    <source>
        <dbReference type="ARBA" id="ARBA00023125"/>
    </source>
</evidence>
<dbReference type="Pfam" id="PF00440">
    <property type="entry name" value="TetR_N"/>
    <property type="match status" value="1"/>
</dbReference>
<dbReference type="PANTHER" id="PTHR30055:SF146">
    <property type="entry name" value="HTH-TYPE TRANSCRIPTIONAL DUAL REGULATOR CECR"/>
    <property type="match status" value="1"/>
</dbReference>
<dbReference type="SUPFAM" id="SSF48498">
    <property type="entry name" value="Tetracyclin repressor-like, C-terminal domain"/>
    <property type="match status" value="1"/>
</dbReference>
<dbReference type="PROSITE" id="PS50977">
    <property type="entry name" value="HTH_TETR_2"/>
    <property type="match status" value="1"/>
</dbReference>
<accession>A0A4R1N234</accession>
<gene>
    <name evidence="6" type="ORF">BXY66_3072</name>
</gene>
<organism evidence="6 7">
    <name type="scientific">Shimia isoporae</name>
    <dbReference type="NCBI Taxonomy" id="647720"/>
    <lineage>
        <taxon>Bacteria</taxon>
        <taxon>Pseudomonadati</taxon>
        <taxon>Pseudomonadota</taxon>
        <taxon>Alphaproteobacteria</taxon>
        <taxon>Rhodobacterales</taxon>
        <taxon>Roseobacteraceae</taxon>
    </lineage>
</organism>
<dbReference type="EMBL" id="SMGR01000003">
    <property type="protein sequence ID" value="TCL00430.1"/>
    <property type="molecule type" value="Genomic_DNA"/>
</dbReference>
<dbReference type="Pfam" id="PF14246">
    <property type="entry name" value="TetR_C_7"/>
    <property type="match status" value="1"/>
</dbReference>
<evidence type="ECO:0000313" key="6">
    <source>
        <dbReference type="EMBL" id="TCL00430.1"/>
    </source>
</evidence>
<dbReference type="Proteomes" id="UP000295673">
    <property type="component" value="Unassembled WGS sequence"/>
</dbReference>
<dbReference type="PANTHER" id="PTHR30055">
    <property type="entry name" value="HTH-TYPE TRANSCRIPTIONAL REGULATOR RUTR"/>
    <property type="match status" value="1"/>
</dbReference>
<protein>
    <submittedName>
        <fullName evidence="6">TetR family transcriptional regulator</fullName>
    </submittedName>
</protein>
<sequence>MADQCRKASALDETEPSSLYLGNAMYAKAVPRFMNDQSPIIRKGRKYDQVLESARDLFMAHGFESIGVDDIARRAGVSKATLYSYFPDKRILFMEVARVECERQAETLEAAVDVEQPVAEVLGVVGRGLLQIVLSEFGRNMFRVCVAEGERFPELGQQFFETGPKILIERMCEFLEIAEARGEVVVEDRELAADQFPELCKAGLFLRLVTGVQTEFTQEEIDRVVDGAVEMFMARYGVTSD</sequence>
<evidence type="ECO:0000259" key="5">
    <source>
        <dbReference type="PROSITE" id="PS50977"/>
    </source>
</evidence>
<dbReference type="InterPro" id="IPR001647">
    <property type="entry name" value="HTH_TetR"/>
</dbReference>
<evidence type="ECO:0000256" key="3">
    <source>
        <dbReference type="ARBA" id="ARBA00023163"/>
    </source>
</evidence>
<dbReference type="AlphaFoldDB" id="A0A4R1N234"/>
<keyword evidence="2 4" id="KW-0238">DNA-binding</keyword>
<dbReference type="InterPro" id="IPR039536">
    <property type="entry name" value="TetR_C_Proteobacteria"/>
</dbReference>
<dbReference type="InterPro" id="IPR009057">
    <property type="entry name" value="Homeodomain-like_sf"/>
</dbReference>
<dbReference type="GO" id="GO:0000976">
    <property type="term" value="F:transcription cis-regulatory region binding"/>
    <property type="evidence" value="ECO:0007669"/>
    <property type="project" value="TreeGrafter"/>
</dbReference>
<evidence type="ECO:0000256" key="4">
    <source>
        <dbReference type="PROSITE-ProRule" id="PRU00335"/>
    </source>
</evidence>
<dbReference type="InterPro" id="IPR036271">
    <property type="entry name" value="Tet_transcr_reg_TetR-rel_C_sf"/>
</dbReference>
<evidence type="ECO:0000313" key="7">
    <source>
        <dbReference type="Proteomes" id="UP000295673"/>
    </source>
</evidence>
<feature type="domain" description="HTH tetR-type" evidence="5">
    <location>
        <begin position="44"/>
        <end position="104"/>
    </location>
</feature>